<dbReference type="PANTHER" id="PTHR11929:SF194">
    <property type="entry name" value="ALPHA-(1,3)-FUCOSYLTRANSFERASE 10"/>
    <property type="match status" value="1"/>
</dbReference>
<evidence type="ECO:0000256" key="10">
    <source>
        <dbReference type="ARBA" id="ARBA00023180"/>
    </source>
</evidence>
<keyword evidence="7" id="KW-0735">Signal-anchor</keyword>
<dbReference type="Pfam" id="PF00852">
    <property type="entry name" value="Glyco_transf_10"/>
    <property type="match status" value="1"/>
</dbReference>
<dbReference type="AlphaFoldDB" id="X6N2N0"/>
<evidence type="ECO:0000256" key="1">
    <source>
        <dbReference type="ARBA" id="ARBA00004167"/>
    </source>
</evidence>
<dbReference type="InterPro" id="IPR001503">
    <property type="entry name" value="Glyco_trans_10"/>
</dbReference>
<evidence type="ECO:0000313" key="14">
    <source>
        <dbReference type="EMBL" id="ETO20158.1"/>
    </source>
</evidence>
<reference evidence="14 15" key="1">
    <citation type="journal article" date="2013" name="Curr. Biol.">
        <title>The Genome of the Foraminiferan Reticulomyxa filosa.</title>
        <authorList>
            <person name="Glockner G."/>
            <person name="Hulsmann N."/>
            <person name="Schleicher M."/>
            <person name="Noegel A.A."/>
            <person name="Eichinger L."/>
            <person name="Gallinger C."/>
            <person name="Pawlowski J."/>
            <person name="Sierra R."/>
            <person name="Euteneuer U."/>
            <person name="Pillet L."/>
            <person name="Moustafa A."/>
            <person name="Platzer M."/>
            <person name="Groth M."/>
            <person name="Szafranski K."/>
            <person name="Schliwa M."/>
        </authorList>
    </citation>
    <scope>NUCLEOTIDE SEQUENCE [LARGE SCALE GENOMIC DNA]</scope>
</reference>
<evidence type="ECO:0000256" key="8">
    <source>
        <dbReference type="ARBA" id="ARBA00022989"/>
    </source>
</evidence>
<keyword evidence="8" id="KW-1133">Transmembrane helix</keyword>
<dbReference type="SUPFAM" id="SSF53756">
    <property type="entry name" value="UDP-Glycosyltransferase/glycogen phosphorylase"/>
    <property type="match status" value="1"/>
</dbReference>
<evidence type="ECO:0000259" key="12">
    <source>
        <dbReference type="Pfam" id="PF00852"/>
    </source>
</evidence>
<feature type="domain" description="Fucosyltransferase C-terminal" evidence="12">
    <location>
        <begin position="166"/>
        <end position="205"/>
    </location>
</feature>
<proteinExistence type="inferred from homology"/>
<keyword evidence="15" id="KW-1185">Reference proteome</keyword>
<comment type="subcellular location">
    <subcellularLocation>
        <location evidence="11">Golgi apparatus</location>
        <location evidence="11">Golgi stack membrane</location>
        <topology evidence="11">Single-pass type II membrane protein</topology>
    </subcellularLocation>
    <subcellularLocation>
        <location evidence="1">Membrane</location>
        <topology evidence="1">Single-pass membrane protein</topology>
    </subcellularLocation>
</comment>
<dbReference type="Gene3D" id="3.40.50.11660">
    <property type="entry name" value="Glycosyl transferase family 10, C-terminal domain"/>
    <property type="match status" value="1"/>
</dbReference>
<dbReference type="Proteomes" id="UP000023152">
    <property type="component" value="Unassembled WGS sequence"/>
</dbReference>
<keyword evidence="4 11" id="KW-0328">Glycosyltransferase</keyword>
<gene>
    <name evidence="14" type="ORF">RFI_17059</name>
</gene>
<organism evidence="14 15">
    <name type="scientific">Reticulomyxa filosa</name>
    <dbReference type="NCBI Taxonomy" id="46433"/>
    <lineage>
        <taxon>Eukaryota</taxon>
        <taxon>Sar</taxon>
        <taxon>Rhizaria</taxon>
        <taxon>Retaria</taxon>
        <taxon>Foraminifera</taxon>
        <taxon>Monothalamids</taxon>
        <taxon>Reticulomyxidae</taxon>
        <taxon>Reticulomyxa</taxon>
    </lineage>
</organism>
<evidence type="ECO:0000256" key="7">
    <source>
        <dbReference type="ARBA" id="ARBA00022968"/>
    </source>
</evidence>
<dbReference type="InterPro" id="IPR055270">
    <property type="entry name" value="Glyco_tran_10_C"/>
</dbReference>
<dbReference type="GO" id="GO:0046920">
    <property type="term" value="F:alpha-(1-&gt;3)-fucosyltransferase activity"/>
    <property type="evidence" value="ECO:0007669"/>
    <property type="project" value="TreeGrafter"/>
</dbReference>
<evidence type="ECO:0000256" key="5">
    <source>
        <dbReference type="ARBA" id="ARBA00022679"/>
    </source>
</evidence>
<sequence length="211" mass="24162">MKNSPLARNPRYQDVDIVLLYRSTIFGGSPENSFIKNDFKTYTCNITNEKTNEIWQSNVKVLLTADETLSKYAHSCIYHGADVRYGQRIVTKKKEGEPILIYHTMESPALTSVSLADESTAKQFHLLMSYHFDSDIFLPYIGRGTLRLLMDKLILVPFQQKNAQYPLAWIGSNCDAQNGRQDYLRSLFQHIPTHSYGRCLNTNNLSVCNIL</sequence>
<feature type="domain" description="Fucosyltransferase N-terminal" evidence="13">
    <location>
        <begin position="59"/>
        <end position="140"/>
    </location>
</feature>
<keyword evidence="9" id="KW-0472">Membrane</keyword>
<dbReference type="EMBL" id="ASPP01012869">
    <property type="protein sequence ID" value="ETO20158.1"/>
    <property type="molecule type" value="Genomic_DNA"/>
</dbReference>
<dbReference type="EC" id="2.4.1.-" evidence="11"/>
<evidence type="ECO:0000256" key="9">
    <source>
        <dbReference type="ARBA" id="ARBA00023136"/>
    </source>
</evidence>
<dbReference type="InterPro" id="IPR038577">
    <property type="entry name" value="GT10-like_C_sf"/>
</dbReference>
<keyword evidence="6 11" id="KW-0812">Transmembrane</keyword>
<evidence type="ECO:0000259" key="13">
    <source>
        <dbReference type="Pfam" id="PF17039"/>
    </source>
</evidence>
<protein>
    <recommendedName>
        <fullName evidence="11">Fucosyltransferase</fullName>
        <ecNumber evidence="11">2.4.1.-</ecNumber>
    </recommendedName>
</protein>
<evidence type="ECO:0000256" key="3">
    <source>
        <dbReference type="ARBA" id="ARBA00008919"/>
    </source>
</evidence>
<name>X6N2N0_RETFI</name>
<keyword evidence="10" id="KW-0325">Glycoprotein</keyword>
<evidence type="ECO:0000256" key="11">
    <source>
        <dbReference type="RuleBase" id="RU003832"/>
    </source>
</evidence>
<dbReference type="OrthoDB" id="427096at2759"/>
<comment type="caution">
    <text evidence="14">The sequence shown here is derived from an EMBL/GenBank/DDBJ whole genome shotgun (WGS) entry which is preliminary data.</text>
</comment>
<keyword evidence="5 11" id="KW-0808">Transferase</keyword>
<dbReference type="PANTHER" id="PTHR11929">
    <property type="entry name" value="ALPHA- 1,3 -FUCOSYLTRANSFERASE"/>
    <property type="match status" value="1"/>
</dbReference>
<comment type="pathway">
    <text evidence="2">Protein modification; protein glycosylation.</text>
</comment>
<comment type="similarity">
    <text evidence="3 11">Belongs to the glycosyltransferase 10 family.</text>
</comment>
<dbReference type="InterPro" id="IPR031481">
    <property type="entry name" value="Glyco_tran_10_N"/>
</dbReference>
<dbReference type="UniPathway" id="UPA00378"/>
<evidence type="ECO:0000256" key="6">
    <source>
        <dbReference type="ARBA" id="ARBA00022692"/>
    </source>
</evidence>
<dbReference type="Pfam" id="PF17039">
    <property type="entry name" value="Glyco_tran_10_N"/>
    <property type="match status" value="1"/>
</dbReference>
<accession>X6N2N0</accession>
<evidence type="ECO:0000313" key="15">
    <source>
        <dbReference type="Proteomes" id="UP000023152"/>
    </source>
</evidence>
<keyword evidence="11" id="KW-0333">Golgi apparatus</keyword>
<evidence type="ECO:0000256" key="2">
    <source>
        <dbReference type="ARBA" id="ARBA00004922"/>
    </source>
</evidence>
<evidence type="ECO:0000256" key="4">
    <source>
        <dbReference type="ARBA" id="ARBA00022676"/>
    </source>
</evidence>
<dbReference type="GO" id="GO:0032580">
    <property type="term" value="C:Golgi cisterna membrane"/>
    <property type="evidence" value="ECO:0007669"/>
    <property type="project" value="UniProtKB-SubCell"/>
</dbReference>